<reference evidence="2 3" key="1">
    <citation type="submission" date="2012-01" db="EMBL/GenBank/DDBJ databases">
        <title>Complete sequence of chromosome of Clostridium pasteurianum BC1.</title>
        <authorList>
            <consortium name="US DOE Joint Genome Institute"/>
            <person name="Lucas S."/>
            <person name="Han J."/>
            <person name="Lapidus A."/>
            <person name="Cheng J.-F."/>
            <person name="Goodwin L."/>
            <person name="Pitluck S."/>
            <person name="Peters L."/>
            <person name="Mikhailova N."/>
            <person name="Teshima H."/>
            <person name="Detter J.C."/>
            <person name="Han C."/>
            <person name="Tapia R."/>
            <person name="Land M."/>
            <person name="Hauser L."/>
            <person name="Kyrpides N."/>
            <person name="Ivanova N."/>
            <person name="Pagani I."/>
            <person name="Dunn J."/>
            <person name="Taghavi S."/>
            <person name="Francis A."/>
            <person name="van der Lelie D."/>
            <person name="Woyke T."/>
        </authorList>
    </citation>
    <scope>NUCLEOTIDE SEQUENCE [LARGE SCALE GENOMIC DNA]</scope>
    <source>
        <strain evidence="2 3">BC1</strain>
    </source>
</reference>
<organism evidence="2 3">
    <name type="scientific">Clostridium pasteurianum BC1</name>
    <dbReference type="NCBI Taxonomy" id="86416"/>
    <lineage>
        <taxon>Bacteria</taxon>
        <taxon>Bacillati</taxon>
        <taxon>Bacillota</taxon>
        <taxon>Clostridia</taxon>
        <taxon>Eubacteriales</taxon>
        <taxon>Clostridiaceae</taxon>
        <taxon>Clostridium</taxon>
    </lineage>
</organism>
<accession>R4JYW1</accession>
<dbReference type="Proteomes" id="UP000013523">
    <property type="component" value="Chromosome"/>
</dbReference>
<feature type="transmembrane region" description="Helical" evidence="1">
    <location>
        <begin position="12"/>
        <end position="29"/>
    </location>
</feature>
<proteinExistence type="predicted"/>
<dbReference type="HOGENOM" id="CLU_1010843_0_0_9"/>
<dbReference type="KEGG" id="cpas:Clopa_0424"/>
<keyword evidence="3" id="KW-1185">Reference proteome</keyword>
<dbReference type="eggNOG" id="ENOG503242S">
    <property type="taxonomic scope" value="Bacteria"/>
</dbReference>
<protein>
    <submittedName>
        <fullName evidence="2">Uncharacterized protein</fullName>
    </submittedName>
</protein>
<keyword evidence="1" id="KW-0472">Membrane</keyword>
<dbReference type="OrthoDB" id="2871352at2"/>
<dbReference type="PATRIC" id="fig|86416.3.peg.402"/>
<feature type="transmembrane region" description="Helical" evidence="1">
    <location>
        <begin position="44"/>
        <end position="62"/>
    </location>
</feature>
<dbReference type="EMBL" id="CP003261">
    <property type="protein sequence ID" value="AGK95483.1"/>
    <property type="molecule type" value="Genomic_DNA"/>
</dbReference>
<evidence type="ECO:0000313" key="2">
    <source>
        <dbReference type="EMBL" id="AGK95483.1"/>
    </source>
</evidence>
<keyword evidence="1" id="KW-1133">Transmembrane helix</keyword>
<name>R4JYW1_CLOPA</name>
<feature type="transmembrane region" description="Helical" evidence="1">
    <location>
        <begin position="69"/>
        <end position="87"/>
    </location>
</feature>
<gene>
    <name evidence="2" type="ORF">Clopa_0424</name>
</gene>
<evidence type="ECO:0000313" key="3">
    <source>
        <dbReference type="Proteomes" id="UP000013523"/>
    </source>
</evidence>
<dbReference type="AlphaFoldDB" id="R4JYW1"/>
<evidence type="ECO:0000256" key="1">
    <source>
        <dbReference type="SAM" id="Phobius"/>
    </source>
</evidence>
<keyword evidence="1" id="KW-0812">Transmembrane</keyword>
<sequence length="275" mass="32171">MKSILQKLSKYRWITICVTVLLLLIRIFLQKIAKSKGLYLSHDYIYNIINYIILAMALSVYFTNKKVRWVYSAIILILLIINTIGIYKSIDNVQFQLTFTHEENSFIVKEIKNDSKFILVYKKQYKIFTRLSDKIAIGNGYKPFSNKTYKVIWINNDKAILKFLYGEALKPKVEILNFSKNNKEYFNVLGSLQGTWTDKNNKDNSITFNGREISYRNSKEVYWYSSSDSDEQGNYGSVLYAHNDDPSIYILKNEDNTITVGYADINNDTWSIYSK</sequence>
<dbReference type="RefSeq" id="WP_015613810.1">
    <property type="nucleotide sequence ID" value="NC_021182.1"/>
</dbReference>